<dbReference type="Pfam" id="PF01553">
    <property type="entry name" value="Acyltransferase"/>
    <property type="match status" value="1"/>
</dbReference>
<dbReference type="PANTHER" id="PTHR10434:SF64">
    <property type="entry name" value="1-ACYL-SN-GLYCEROL-3-PHOSPHATE ACYLTRANSFERASE-RELATED"/>
    <property type="match status" value="1"/>
</dbReference>
<dbReference type="InterPro" id="IPR002123">
    <property type="entry name" value="Plipid/glycerol_acylTrfase"/>
</dbReference>
<feature type="transmembrane region" description="Helical" evidence="6">
    <location>
        <begin position="384"/>
        <end position="413"/>
    </location>
</feature>
<keyword evidence="6" id="KW-1133">Transmembrane helix</keyword>
<evidence type="ECO:0000256" key="2">
    <source>
        <dbReference type="ARBA" id="ARBA00022516"/>
    </source>
</evidence>
<keyword evidence="3" id="KW-0808">Transferase</keyword>
<evidence type="ECO:0000256" key="3">
    <source>
        <dbReference type="ARBA" id="ARBA00022679"/>
    </source>
</evidence>
<dbReference type="SMART" id="SM00563">
    <property type="entry name" value="PlsC"/>
    <property type="match status" value="1"/>
</dbReference>
<dbReference type="GO" id="GO:0003841">
    <property type="term" value="F:1-acylglycerol-3-phosphate O-acyltransferase activity"/>
    <property type="evidence" value="ECO:0007669"/>
    <property type="project" value="TreeGrafter"/>
</dbReference>
<keyword evidence="2" id="KW-0444">Lipid biosynthesis</keyword>
<dbReference type="GO" id="GO:0006654">
    <property type="term" value="P:phosphatidic acid biosynthetic process"/>
    <property type="evidence" value="ECO:0007669"/>
    <property type="project" value="TreeGrafter"/>
</dbReference>
<comment type="pathway">
    <text evidence="1">Lipid metabolism.</text>
</comment>
<keyword evidence="9" id="KW-1185">Reference proteome</keyword>
<dbReference type="EMBL" id="JNBS01000458">
    <property type="protein sequence ID" value="OQS05429.1"/>
    <property type="molecule type" value="Genomic_DNA"/>
</dbReference>
<keyword evidence="4" id="KW-0443">Lipid metabolism</keyword>
<accession>A0A1W0A5E0</accession>
<dbReference type="OrthoDB" id="417078at2759"/>
<sequence length="573" mass="65333">METKILNELKVDERLKIVEAKVEAILKSLPEMVSTSTLAERNQKRRQLHAEYEYIHLDIEEALLHEIETAPADSPLKAMSDDLTKSTDENVVLMLKRFSALRSKLTLEIKPEDNSLFERAYMAFRIVTFAVLFFGGFTLAFLLIPLRWSHILLRKLGVKNSYLPIDLVQWVFSWAMCTAGGIQITTEGLENVRNLNGKSTVMMFSHGSNWDGLMIQGTSPVTLKFIGKKSMFLIPVAGWAFRWCFGNLPIDRSNRERAKKSLKYLARAVVDYNRSIAISPEGTRSKTGLLQDFKKGPFYLQSDAGVDITPVIITGAYELWPPARVFTLPGKCLVRYLPQYNVDPNKSRNANRLALRRIYLTATAEPVPSDLSSHVDFPNLLHHIYLLVFIWMFFPIAIYSIITYFISFCALFGLSTFGAFKLFMTIFAILESIMFYFNCPLMESTILRELNVDARLSAVEAKIDAFLASQSTLVASTTLAQRNQKRRELHTESEYILLDIEEALLHEIEKADADSPLKTMNDDITMSKDEVMIAAVQRFNEIRKKLTLEIQPEDKSTFEKAYMAFRIVTFAVL</sequence>
<feature type="non-terminal residue" evidence="8">
    <location>
        <position position="573"/>
    </location>
</feature>
<evidence type="ECO:0000313" key="8">
    <source>
        <dbReference type="EMBL" id="OQS05429.1"/>
    </source>
</evidence>
<dbReference type="SUPFAM" id="SSF69593">
    <property type="entry name" value="Glycerol-3-phosphate (1)-acyltransferase"/>
    <property type="match status" value="1"/>
</dbReference>
<dbReference type="Proteomes" id="UP000243217">
    <property type="component" value="Unassembled WGS sequence"/>
</dbReference>
<protein>
    <recommendedName>
        <fullName evidence="7">Phospholipid/glycerol acyltransferase domain-containing protein</fullName>
    </recommendedName>
</protein>
<dbReference type="PANTHER" id="PTHR10434">
    <property type="entry name" value="1-ACYL-SN-GLYCEROL-3-PHOSPHATE ACYLTRANSFERASE"/>
    <property type="match status" value="1"/>
</dbReference>
<evidence type="ECO:0000259" key="7">
    <source>
        <dbReference type="SMART" id="SM00563"/>
    </source>
</evidence>
<feature type="transmembrane region" description="Helical" evidence="6">
    <location>
        <begin position="122"/>
        <end position="146"/>
    </location>
</feature>
<proteinExistence type="predicted"/>
<dbReference type="AlphaFoldDB" id="A0A1W0A5E0"/>
<gene>
    <name evidence="8" type="ORF">THRCLA_02445</name>
</gene>
<feature type="transmembrane region" description="Helical" evidence="6">
    <location>
        <begin position="419"/>
        <end position="439"/>
    </location>
</feature>
<comment type="caution">
    <text evidence="8">The sequence shown here is derived from an EMBL/GenBank/DDBJ whole genome shotgun (WGS) entry which is preliminary data.</text>
</comment>
<dbReference type="CDD" id="cd07989">
    <property type="entry name" value="LPLAT_AGPAT-like"/>
    <property type="match status" value="1"/>
</dbReference>
<dbReference type="STRING" id="74557.A0A1W0A5E0"/>
<feature type="domain" description="Phospholipid/glycerol acyltransferase" evidence="7">
    <location>
        <begin position="200"/>
        <end position="316"/>
    </location>
</feature>
<keyword evidence="5" id="KW-0012">Acyltransferase</keyword>
<evidence type="ECO:0000256" key="5">
    <source>
        <dbReference type="ARBA" id="ARBA00023315"/>
    </source>
</evidence>
<keyword evidence="6" id="KW-0472">Membrane</keyword>
<evidence type="ECO:0000256" key="6">
    <source>
        <dbReference type="SAM" id="Phobius"/>
    </source>
</evidence>
<name>A0A1W0A5E0_9STRA</name>
<evidence type="ECO:0000313" key="9">
    <source>
        <dbReference type="Proteomes" id="UP000243217"/>
    </source>
</evidence>
<organism evidence="8 9">
    <name type="scientific">Thraustotheca clavata</name>
    <dbReference type="NCBI Taxonomy" id="74557"/>
    <lineage>
        <taxon>Eukaryota</taxon>
        <taxon>Sar</taxon>
        <taxon>Stramenopiles</taxon>
        <taxon>Oomycota</taxon>
        <taxon>Saprolegniomycetes</taxon>
        <taxon>Saprolegniales</taxon>
        <taxon>Achlyaceae</taxon>
        <taxon>Thraustotheca</taxon>
    </lineage>
</organism>
<evidence type="ECO:0000256" key="4">
    <source>
        <dbReference type="ARBA" id="ARBA00023098"/>
    </source>
</evidence>
<evidence type="ECO:0000256" key="1">
    <source>
        <dbReference type="ARBA" id="ARBA00005189"/>
    </source>
</evidence>
<reference evidence="8 9" key="1">
    <citation type="journal article" date="2014" name="Genome Biol. Evol.">
        <title>The secreted proteins of Achlya hypogyna and Thraustotheca clavata identify the ancestral oomycete secretome and reveal gene acquisitions by horizontal gene transfer.</title>
        <authorList>
            <person name="Misner I."/>
            <person name="Blouin N."/>
            <person name="Leonard G."/>
            <person name="Richards T.A."/>
            <person name="Lane C.E."/>
        </authorList>
    </citation>
    <scope>NUCLEOTIDE SEQUENCE [LARGE SCALE GENOMIC DNA]</scope>
    <source>
        <strain evidence="8 9">ATCC 34112</strain>
    </source>
</reference>
<keyword evidence="6" id="KW-0812">Transmembrane</keyword>